<gene>
    <name evidence="1" type="ORF">CTLFYP3_00853</name>
</gene>
<evidence type="ECO:0000313" key="1">
    <source>
        <dbReference type="EMBL" id="VYT85937.1"/>
    </source>
</evidence>
<dbReference type="InterPro" id="IPR036689">
    <property type="entry name" value="ESAT-6-like_sf"/>
</dbReference>
<dbReference type="AlphaFoldDB" id="A0A6N3A6I8"/>
<dbReference type="InterPro" id="IPR010310">
    <property type="entry name" value="T7SS_ESAT-6-like"/>
</dbReference>
<dbReference type="Gene3D" id="1.10.287.1060">
    <property type="entry name" value="ESAT-6-like"/>
    <property type="match status" value="1"/>
</dbReference>
<proteinExistence type="predicted"/>
<name>A0A6N3A6I8_9CLOT</name>
<reference evidence="1" key="1">
    <citation type="submission" date="2019-11" db="EMBL/GenBank/DDBJ databases">
        <authorList>
            <person name="Feng L."/>
        </authorList>
    </citation>
    <scope>NUCLEOTIDE SEQUENCE</scope>
    <source>
        <strain evidence="1">CTertiumLFYP3</strain>
    </source>
</reference>
<dbReference type="EMBL" id="CACRTO010000008">
    <property type="protein sequence ID" value="VYT85937.1"/>
    <property type="molecule type" value="Genomic_DNA"/>
</dbReference>
<accession>A0A6N3A6I8</accession>
<sequence length="102" mass="11685">MSEQVNKLDTSELKEASKQIRTMIEELTNSKNDIETATTQLLSTWVGESRNAFENKYTVLNRAIIDIEETLYDFYDSLVESEAAYIEADREVSRAIDQAREG</sequence>
<dbReference type="SUPFAM" id="SSF140453">
    <property type="entry name" value="EsxAB dimer-like"/>
    <property type="match status" value="1"/>
</dbReference>
<protein>
    <submittedName>
        <fullName evidence="1">Proteins of 100 residues with WXG</fullName>
    </submittedName>
</protein>
<dbReference type="Pfam" id="PF06013">
    <property type="entry name" value="WXG100"/>
    <property type="match status" value="1"/>
</dbReference>
<dbReference type="RefSeq" id="WP_156625317.1">
    <property type="nucleotide sequence ID" value="NZ_CACRTO010000008.1"/>
</dbReference>
<organism evidence="1">
    <name type="scientific">Clostridium tertium</name>
    <dbReference type="NCBI Taxonomy" id="1559"/>
    <lineage>
        <taxon>Bacteria</taxon>
        <taxon>Bacillati</taxon>
        <taxon>Bacillota</taxon>
        <taxon>Clostridia</taxon>
        <taxon>Eubacteriales</taxon>
        <taxon>Clostridiaceae</taxon>
        <taxon>Clostridium</taxon>
    </lineage>
</organism>